<feature type="compositionally biased region" description="Basic and acidic residues" evidence="1">
    <location>
        <begin position="80"/>
        <end position="90"/>
    </location>
</feature>
<protein>
    <submittedName>
        <fullName evidence="2">Uncharacterized protein</fullName>
    </submittedName>
</protein>
<gene>
    <name evidence="2" type="ORF">Taro_014886</name>
</gene>
<evidence type="ECO:0000313" key="2">
    <source>
        <dbReference type="EMBL" id="MQL82413.1"/>
    </source>
</evidence>
<accession>A0A843UN81</accession>
<proteinExistence type="predicted"/>
<name>A0A843UN81_COLES</name>
<comment type="caution">
    <text evidence="2">The sequence shown here is derived from an EMBL/GenBank/DDBJ whole genome shotgun (WGS) entry which is preliminary data.</text>
</comment>
<dbReference type="Proteomes" id="UP000652761">
    <property type="component" value="Unassembled WGS sequence"/>
</dbReference>
<evidence type="ECO:0000313" key="3">
    <source>
        <dbReference type="Proteomes" id="UP000652761"/>
    </source>
</evidence>
<keyword evidence="3" id="KW-1185">Reference proteome</keyword>
<evidence type="ECO:0000256" key="1">
    <source>
        <dbReference type="SAM" id="MobiDB-lite"/>
    </source>
</evidence>
<sequence>MDLEPSLKIEQARTGLKEAGERELVAPGARGVHAAEGAQSLGVEPIAGACRDEGRPRDHIRVGQFVEQPTGQARLPASDVKSDKGEDAGKRRPALARWAWIWVPWQKAPGPAHLDRKLEKVAGVGEEWMGSRREVGVAVVSLLPTERPERTTPVDLVAAAVAEEMGRGRRGRRSFITP</sequence>
<feature type="region of interest" description="Disordered" evidence="1">
    <location>
        <begin position="68"/>
        <end position="90"/>
    </location>
</feature>
<reference evidence="2" key="1">
    <citation type="submission" date="2017-07" db="EMBL/GenBank/DDBJ databases">
        <title>Taro Niue Genome Assembly and Annotation.</title>
        <authorList>
            <person name="Atibalentja N."/>
            <person name="Keating K."/>
            <person name="Fields C.J."/>
        </authorList>
    </citation>
    <scope>NUCLEOTIDE SEQUENCE</scope>
    <source>
        <strain evidence="2">Niue_2</strain>
        <tissue evidence="2">Leaf</tissue>
    </source>
</reference>
<organism evidence="2 3">
    <name type="scientific">Colocasia esculenta</name>
    <name type="common">Wild taro</name>
    <name type="synonym">Arum esculentum</name>
    <dbReference type="NCBI Taxonomy" id="4460"/>
    <lineage>
        <taxon>Eukaryota</taxon>
        <taxon>Viridiplantae</taxon>
        <taxon>Streptophyta</taxon>
        <taxon>Embryophyta</taxon>
        <taxon>Tracheophyta</taxon>
        <taxon>Spermatophyta</taxon>
        <taxon>Magnoliopsida</taxon>
        <taxon>Liliopsida</taxon>
        <taxon>Araceae</taxon>
        <taxon>Aroideae</taxon>
        <taxon>Colocasieae</taxon>
        <taxon>Colocasia</taxon>
    </lineage>
</organism>
<dbReference type="AlphaFoldDB" id="A0A843UN81"/>
<dbReference type="EMBL" id="NMUH01000629">
    <property type="protein sequence ID" value="MQL82413.1"/>
    <property type="molecule type" value="Genomic_DNA"/>
</dbReference>